<evidence type="ECO:0000259" key="4">
    <source>
        <dbReference type="PROSITE" id="PS50043"/>
    </source>
</evidence>
<dbReference type="PRINTS" id="PR00038">
    <property type="entry name" value="HTHLUXR"/>
</dbReference>
<dbReference type="GO" id="GO:0006355">
    <property type="term" value="P:regulation of DNA-templated transcription"/>
    <property type="evidence" value="ECO:0007669"/>
    <property type="project" value="InterPro"/>
</dbReference>
<dbReference type="EMBL" id="CP108140">
    <property type="protein sequence ID" value="WTP91310.1"/>
    <property type="molecule type" value="Genomic_DNA"/>
</dbReference>
<keyword evidence="3" id="KW-0804">Transcription</keyword>
<sequence length="739" mass="79040">MVAASGVGVLSQRAVVRLWEHTAGHPLYLRSLLADASPQALADLTRPLPVPSTLEALVRRTLERLPADARRLIEALAVLDAPTSMATTVQFADLSDPTTALEAALASGLIQWQPDQPTTPLRIHHQLQRDAVYHAISPVHRRALHATAATLAGSDRAWDHRVAAADDDPELADQLADEASRQVAQGCYHRAATLELWAADLAPTRDAREHHLITAAAQLLTVQAVARAETLREAVEGCAPSPARDAVLGYLAGQGGDLVTAEKLLVPAAAAAAPATRLTAATWLGATHILQADGHKVAAALRPVIDEMPPGPAARYARGLLAIAAGYADGAPAGLAVLAEACLPGHASRVSHVDSRLLAYRGTLRVWAGHLGAGVDDLTTLTTRQRADSDIIVSPIEHYMLGFGRYLTGHWADTTISAEQAVLVADTQERPYGLAPGHAIAAMAHAHQGHQEEAESQLAACRKAARVFPELNCLFLVLAEAVAAQARADWPAMRQALRALDDPAAVTPGMRALLQVPWVPLYVEALTATDHRPTPEDLQHAEDALRTFDPIADHAPSLAATGHWLHGRLAAARGDTATALHHYRAGLAAPVHYGDDIPLHRAFLHRDLARHLLTTGRPSDRAEADHHLQQAHHIHTSLGATPHAQRTAHNLTLLHPTAPTAPPELRNPAAALTEREHAVAHLAAQGLTNNEVARELFVSPKTVEYHLGHVYTKLRLTGRRQLRTALQPTAYGPNQTQGV</sequence>
<evidence type="ECO:0000313" key="5">
    <source>
        <dbReference type="EMBL" id="WTP91310.1"/>
    </source>
</evidence>
<dbReference type="CDD" id="cd06170">
    <property type="entry name" value="LuxR_C_like"/>
    <property type="match status" value="1"/>
</dbReference>
<dbReference type="PANTHER" id="PTHR44688">
    <property type="entry name" value="DNA-BINDING TRANSCRIPTIONAL ACTIVATOR DEVR_DOSR"/>
    <property type="match status" value="1"/>
</dbReference>
<keyword evidence="1" id="KW-0805">Transcription regulation</keyword>
<dbReference type="AlphaFoldDB" id="A0AAU1I8U9"/>
<feature type="domain" description="HTH luxR-type" evidence="4">
    <location>
        <begin position="665"/>
        <end position="730"/>
    </location>
</feature>
<reference evidence="5" key="1">
    <citation type="submission" date="2022-10" db="EMBL/GenBank/DDBJ databases">
        <title>The complete genomes of actinobacterial strains from the NBC collection.</title>
        <authorList>
            <person name="Joergensen T.S."/>
            <person name="Alvarez Arevalo M."/>
            <person name="Sterndorff E.B."/>
            <person name="Faurdal D."/>
            <person name="Vuksanovic O."/>
            <person name="Mourched A.-S."/>
            <person name="Charusanti P."/>
            <person name="Shaw S."/>
            <person name="Blin K."/>
            <person name="Weber T."/>
        </authorList>
    </citation>
    <scope>NUCLEOTIDE SEQUENCE</scope>
    <source>
        <strain evidence="5">NBC 00180</strain>
    </source>
</reference>
<evidence type="ECO:0000256" key="3">
    <source>
        <dbReference type="ARBA" id="ARBA00023163"/>
    </source>
</evidence>
<dbReference type="PANTHER" id="PTHR44688:SF16">
    <property type="entry name" value="DNA-BINDING TRANSCRIPTIONAL ACTIVATOR DEVR_DOSR"/>
    <property type="match status" value="1"/>
</dbReference>
<dbReference type="SMART" id="SM00421">
    <property type="entry name" value="HTH_LUXR"/>
    <property type="match status" value="1"/>
</dbReference>
<dbReference type="Pfam" id="PF00196">
    <property type="entry name" value="GerE"/>
    <property type="match status" value="1"/>
</dbReference>
<dbReference type="InterPro" id="IPR036388">
    <property type="entry name" value="WH-like_DNA-bd_sf"/>
</dbReference>
<organism evidence="5">
    <name type="scientific">Streptomyces sp. NBC_00180</name>
    <dbReference type="NCBI Taxonomy" id="2903632"/>
    <lineage>
        <taxon>Bacteria</taxon>
        <taxon>Bacillati</taxon>
        <taxon>Actinomycetota</taxon>
        <taxon>Actinomycetes</taxon>
        <taxon>Kitasatosporales</taxon>
        <taxon>Streptomycetaceae</taxon>
        <taxon>Streptomyces</taxon>
    </lineage>
</organism>
<name>A0AAU1I8U9_9ACTN</name>
<dbReference type="InterPro" id="IPR000792">
    <property type="entry name" value="Tscrpt_reg_LuxR_C"/>
</dbReference>
<dbReference type="InterPro" id="IPR016032">
    <property type="entry name" value="Sig_transdc_resp-reg_C-effctor"/>
</dbReference>
<dbReference type="GO" id="GO:0003677">
    <property type="term" value="F:DNA binding"/>
    <property type="evidence" value="ECO:0007669"/>
    <property type="project" value="UniProtKB-KW"/>
</dbReference>
<evidence type="ECO:0000256" key="1">
    <source>
        <dbReference type="ARBA" id="ARBA00023015"/>
    </source>
</evidence>
<evidence type="ECO:0000256" key="2">
    <source>
        <dbReference type="ARBA" id="ARBA00023125"/>
    </source>
</evidence>
<gene>
    <name evidence="5" type="ORF">OG477_41010</name>
</gene>
<dbReference type="Gene3D" id="1.10.10.10">
    <property type="entry name" value="Winged helix-like DNA-binding domain superfamily/Winged helix DNA-binding domain"/>
    <property type="match status" value="1"/>
</dbReference>
<protein>
    <submittedName>
        <fullName evidence="5">Helix-turn-helix transcriptional regulator</fullName>
    </submittedName>
</protein>
<accession>A0AAU1I8U9</accession>
<keyword evidence="2" id="KW-0238">DNA-binding</keyword>
<proteinExistence type="predicted"/>
<dbReference type="PROSITE" id="PS50043">
    <property type="entry name" value="HTH_LUXR_2"/>
    <property type="match status" value="1"/>
</dbReference>
<dbReference type="PROSITE" id="PS00622">
    <property type="entry name" value="HTH_LUXR_1"/>
    <property type="match status" value="1"/>
</dbReference>
<dbReference type="SUPFAM" id="SSF46894">
    <property type="entry name" value="C-terminal effector domain of the bipartite response regulators"/>
    <property type="match status" value="1"/>
</dbReference>